<dbReference type="Proteomes" id="UP000295496">
    <property type="component" value="Unassembled WGS sequence"/>
</dbReference>
<comment type="caution">
    <text evidence="1">The sequence shown here is derived from an EMBL/GenBank/DDBJ whole genome shotgun (WGS) entry which is preliminary data.</text>
</comment>
<evidence type="ECO:0008006" key="3">
    <source>
        <dbReference type="Google" id="ProtNLM"/>
    </source>
</evidence>
<accession>A0A4R1KY85</accession>
<evidence type="ECO:0000313" key="2">
    <source>
        <dbReference type="Proteomes" id="UP000295496"/>
    </source>
</evidence>
<organism evidence="1 2">
    <name type="scientific">Lonepinella koalarum</name>
    <dbReference type="NCBI Taxonomy" id="53417"/>
    <lineage>
        <taxon>Bacteria</taxon>
        <taxon>Pseudomonadati</taxon>
        <taxon>Pseudomonadota</taxon>
        <taxon>Gammaproteobacteria</taxon>
        <taxon>Pasteurellales</taxon>
        <taxon>Pasteurellaceae</taxon>
        <taxon>Lonepinella</taxon>
    </lineage>
</organism>
<dbReference type="RefSeq" id="WP_132301971.1">
    <property type="nucleotide sequence ID" value="NZ_CP170642.1"/>
</dbReference>
<dbReference type="OrthoDB" id="8447155at2"/>
<dbReference type="Gene3D" id="2.30.110.10">
    <property type="entry name" value="Electron Transport, Fmn-binding Protein, Chain A"/>
    <property type="match status" value="1"/>
</dbReference>
<dbReference type="SUPFAM" id="SSF50475">
    <property type="entry name" value="FMN-binding split barrel"/>
    <property type="match status" value="1"/>
</dbReference>
<dbReference type="InterPro" id="IPR012349">
    <property type="entry name" value="Split_barrel_FMN-bd"/>
</dbReference>
<proteinExistence type="predicted"/>
<dbReference type="PIRSF" id="PIRSF009554">
    <property type="entry name" value="UCP009554"/>
    <property type="match status" value="1"/>
</dbReference>
<sequence length="144" mass="16738">MIPVPQSIIDFLQTHHVVSLTTMFNNELWAASCFYVFDQKNTALWIMTSQQTKHGGMMLQQPKIVGTIAGQPKIVQDIQGIQFTAHTRFIDDPNEYKIALAHYAKKHTMAKLLHTDIWHITFDEIKFTSNKLLFAQKTYWKRTD</sequence>
<gene>
    <name evidence="1" type="ORF">EV692_1438</name>
</gene>
<reference evidence="1 2" key="1">
    <citation type="submission" date="2019-03" db="EMBL/GenBank/DDBJ databases">
        <title>Genomic Encyclopedia of Type Strains, Phase IV (KMG-IV): sequencing the most valuable type-strain genomes for metagenomic binning, comparative biology and taxonomic classification.</title>
        <authorList>
            <person name="Goeker M."/>
        </authorList>
    </citation>
    <scope>NUCLEOTIDE SEQUENCE [LARGE SCALE GENOMIC DNA]</scope>
    <source>
        <strain evidence="1 2">DSM 10053</strain>
    </source>
</reference>
<name>A0A4R1KY85_9PAST</name>
<keyword evidence="2" id="KW-1185">Reference proteome</keyword>
<dbReference type="AlphaFoldDB" id="A0A4R1KY85"/>
<dbReference type="InterPro" id="IPR011194">
    <property type="entry name" value="UPF0306"/>
</dbReference>
<protein>
    <recommendedName>
        <fullName evidence="3">Pyridoxamine 5'-phosphate oxidase putative domain-containing protein</fullName>
    </recommendedName>
</protein>
<evidence type="ECO:0000313" key="1">
    <source>
        <dbReference type="EMBL" id="TCK69520.1"/>
    </source>
</evidence>
<dbReference type="EMBL" id="SMGJ01000004">
    <property type="protein sequence ID" value="TCK69520.1"/>
    <property type="molecule type" value="Genomic_DNA"/>
</dbReference>